<feature type="non-terminal residue" evidence="4">
    <location>
        <position position="1"/>
    </location>
</feature>
<dbReference type="Gene3D" id="1.20.5.420">
    <property type="entry name" value="Immunoglobulin FC, subunit C"/>
    <property type="match status" value="1"/>
</dbReference>
<dbReference type="Pfam" id="PF00395">
    <property type="entry name" value="SLH"/>
    <property type="match status" value="3"/>
</dbReference>
<protein>
    <submittedName>
        <fullName evidence="4">S-layer homology domain-containing protein</fullName>
    </submittedName>
</protein>
<feature type="domain" description="SLH" evidence="3">
    <location>
        <begin position="384"/>
        <end position="440"/>
    </location>
</feature>
<comment type="caution">
    <text evidence="4">The sequence shown here is derived from an EMBL/GenBank/DDBJ whole genome shotgun (WGS) entry which is preliminary data.</text>
</comment>
<dbReference type="Proteomes" id="UP001481872">
    <property type="component" value="Unassembled WGS sequence"/>
</dbReference>
<accession>A0ABV1J6T4</accession>
<evidence type="ECO:0000313" key="4">
    <source>
        <dbReference type="EMBL" id="MEQ3353914.1"/>
    </source>
</evidence>
<dbReference type="PROSITE" id="PS51272">
    <property type="entry name" value="SLH"/>
    <property type="match status" value="3"/>
</dbReference>
<feature type="coiled-coil region" evidence="1">
    <location>
        <begin position="41"/>
        <end position="75"/>
    </location>
</feature>
<organism evidence="4 5">
    <name type="scientific">Aedoeadaptatus acetigenes</name>
    <dbReference type="NCBI Taxonomy" id="2981723"/>
    <lineage>
        <taxon>Bacteria</taxon>
        <taxon>Bacillati</taxon>
        <taxon>Bacillota</taxon>
        <taxon>Tissierellia</taxon>
        <taxon>Tissierellales</taxon>
        <taxon>Peptoniphilaceae</taxon>
        <taxon>Aedoeadaptatus</taxon>
    </lineage>
</organism>
<feature type="domain" description="SLH" evidence="3">
    <location>
        <begin position="323"/>
        <end position="382"/>
    </location>
</feature>
<sequence>AAENALADKKEEAKKEVDKLPNLSEDTKNGIKEKIDEAGDVGAVNKIVEEAKKENTEAEAADKEFAERVKRAKEEARIFMDSMDKSVLDSQSIRYLSDDVKGKIEEAINHSNSLLADEAIDEAKLKEIENIPSKKVNGKKTGIFRAFTKQALVDYEVLGTRDQLNPHNNKNYVALKDNKIEIRSNLEGAGKIGENEEAFFKLNYVTQKDFEEGKPKAVSSPSTRVDTSTSATPKYKKQEVPRDDYTVKQVAGGYEIEITKLPENAKYIKPIVYVKFANDTYFENGDMVAVTAAENPGTPSTPVVPNNNRRSGRGSSSHSIWMTTGQSSQEKKSEPVLQAEAPKVKHQAFIFGYGDNSFRPGGKISRAEAASMIASLAGLDTSNKAKPDFKDTDSSWYNEVINAMVKNDLMLADKNGNFRPNEPITRAEFARALAGIDKKTDRIAPFADVKGHPFEAAINQAFGNGRIIGYPDGTFKPDGAITRAEAVTILNRYDGRNMSKQDLMKIRGNFNSFKDVSENHWAYVQILMAANNYQAMLDALAAHK</sequence>
<evidence type="ECO:0000256" key="2">
    <source>
        <dbReference type="SAM" id="MobiDB-lite"/>
    </source>
</evidence>
<feature type="domain" description="SLH" evidence="3">
    <location>
        <begin position="441"/>
        <end position="504"/>
    </location>
</feature>
<reference evidence="4 5" key="1">
    <citation type="submission" date="2024-04" db="EMBL/GenBank/DDBJ databases">
        <title>Human intestinal bacterial collection.</title>
        <authorList>
            <person name="Pauvert C."/>
            <person name="Hitch T.C.A."/>
            <person name="Clavel T."/>
        </authorList>
    </citation>
    <scope>NUCLEOTIDE SEQUENCE [LARGE SCALE GENOMIC DNA]</scope>
    <source>
        <strain evidence="4 5">CLA-SR-H026</strain>
    </source>
</reference>
<dbReference type="InterPro" id="IPR051465">
    <property type="entry name" value="Cell_Envelope_Struct_Comp"/>
</dbReference>
<name>A0ABV1J6T4_9FIRM</name>
<feature type="compositionally biased region" description="Polar residues" evidence="2">
    <location>
        <begin position="318"/>
        <end position="328"/>
    </location>
</feature>
<dbReference type="RefSeq" id="WP_349054204.1">
    <property type="nucleotide sequence ID" value="NZ_JBBNPS010000016.1"/>
</dbReference>
<feature type="region of interest" description="Disordered" evidence="2">
    <location>
        <begin position="212"/>
        <end position="240"/>
    </location>
</feature>
<dbReference type="InterPro" id="IPR002988">
    <property type="entry name" value="GA_module"/>
</dbReference>
<evidence type="ECO:0000259" key="3">
    <source>
        <dbReference type="PROSITE" id="PS51272"/>
    </source>
</evidence>
<evidence type="ECO:0000313" key="5">
    <source>
        <dbReference type="Proteomes" id="UP001481872"/>
    </source>
</evidence>
<keyword evidence="1" id="KW-0175">Coiled coil</keyword>
<feature type="compositionally biased region" description="Polar residues" evidence="2">
    <location>
        <begin position="219"/>
        <end position="232"/>
    </location>
</feature>
<gene>
    <name evidence="4" type="ORF">AAA081_06370</name>
</gene>
<dbReference type="Pfam" id="PF01468">
    <property type="entry name" value="GA"/>
    <property type="match status" value="1"/>
</dbReference>
<feature type="compositionally biased region" description="Low complexity" evidence="2">
    <location>
        <begin position="306"/>
        <end position="317"/>
    </location>
</feature>
<keyword evidence="5" id="KW-1185">Reference proteome</keyword>
<feature type="region of interest" description="Disordered" evidence="2">
    <location>
        <begin position="295"/>
        <end position="335"/>
    </location>
</feature>
<proteinExistence type="predicted"/>
<evidence type="ECO:0000256" key="1">
    <source>
        <dbReference type="SAM" id="Coils"/>
    </source>
</evidence>
<dbReference type="EMBL" id="JBBNPS010000016">
    <property type="protein sequence ID" value="MEQ3353914.1"/>
    <property type="molecule type" value="Genomic_DNA"/>
</dbReference>
<feature type="region of interest" description="Disordered" evidence="2">
    <location>
        <begin position="1"/>
        <end position="31"/>
    </location>
</feature>
<dbReference type="PANTHER" id="PTHR43308">
    <property type="entry name" value="OUTER MEMBRANE PROTEIN ALPHA-RELATED"/>
    <property type="match status" value="1"/>
</dbReference>
<dbReference type="InterPro" id="IPR001119">
    <property type="entry name" value="SLH_dom"/>
</dbReference>